<evidence type="ECO:0000259" key="2">
    <source>
        <dbReference type="Pfam" id="PF00144"/>
    </source>
</evidence>
<dbReference type="AlphaFoldDB" id="A0AAP2GN63"/>
<dbReference type="PROSITE" id="PS51257">
    <property type="entry name" value="PROKAR_LIPOPROTEIN"/>
    <property type="match status" value="1"/>
</dbReference>
<evidence type="ECO:0000313" key="4">
    <source>
        <dbReference type="Proteomes" id="UP001319080"/>
    </source>
</evidence>
<dbReference type="InterPro" id="IPR001466">
    <property type="entry name" value="Beta-lactam-related"/>
</dbReference>
<accession>A0AAP2GN63</accession>
<comment type="caution">
    <text evidence="3">The sequence shown here is derived from an EMBL/GenBank/DDBJ whole genome shotgun (WGS) entry which is preliminary data.</text>
</comment>
<sequence length="371" mass="41371">MKHRCSLRSIKRGICLCTFALLTSLSACHDDNPAISGDPKERIVALARENNLPTLTVLIQKDTGTYALHYKNPHADIQEIETYGIGSTTKFLSAIVILKYVEQNYLRLDDPINHYIAEKDLTTISWFSAITLRHLLNHTSGIPDYTQNPAWLESAFNGNAPATTPEKIALIPSDNNYALGQFRYSNSNYILLQQILEQVSGQSAQKIFNDFYTSIGLRDITLDTGDVYGQAFYAENALSSRNVSTWQEHYGYDGAAYASADDLATLLKKVFVEKTILQEESLTAMTTWTTMGDRSLRYGEVTIDRYGLGLTQFQLGDRIFIGHPGGTLKYQSFAFIEPATGTTFILLTNGAGPYYTKAFFSSILNEAIKIL</sequence>
<dbReference type="SUPFAM" id="SSF56601">
    <property type="entry name" value="beta-lactamase/transpeptidase-like"/>
    <property type="match status" value="1"/>
</dbReference>
<dbReference type="EMBL" id="JAHESE010000001">
    <property type="protein sequence ID" value="MBT1707201.1"/>
    <property type="molecule type" value="Genomic_DNA"/>
</dbReference>
<name>A0AAP2GN63_9BACT</name>
<reference evidence="3 4" key="1">
    <citation type="submission" date="2021-05" db="EMBL/GenBank/DDBJ databases">
        <title>A Polyphasic approach of four new species of the genus Ohtaekwangia: Ohtaekwangia histidinii sp. nov., Ohtaekwangia cretensis sp. nov., Ohtaekwangia indiensis sp. nov., Ohtaekwangia reichenbachii sp. nov. from diverse environment.</title>
        <authorList>
            <person name="Octaviana S."/>
        </authorList>
    </citation>
    <scope>NUCLEOTIDE SEQUENCE [LARGE SCALE GENOMIC DNA]</scope>
    <source>
        <strain evidence="3 4">PWU5</strain>
    </source>
</reference>
<gene>
    <name evidence="3" type="ORF">KK062_03155</name>
</gene>
<evidence type="ECO:0000313" key="3">
    <source>
        <dbReference type="EMBL" id="MBT1707201.1"/>
    </source>
</evidence>
<feature type="chain" id="PRO_5042869096" evidence="1">
    <location>
        <begin position="30"/>
        <end position="371"/>
    </location>
</feature>
<feature type="domain" description="Beta-lactamase-related" evidence="2">
    <location>
        <begin position="47"/>
        <end position="353"/>
    </location>
</feature>
<organism evidence="3 4">
    <name type="scientific">Dawidia cretensis</name>
    <dbReference type="NCBI Taxonomy" id="2782350"/>
    <lineage>
        <taxon>Bacteria</taxon>
        <taxon>Pseudomonadati</taxon>
        <taxon>Bacteroidota</taxon>
        <taxon>Cytophagia</taxon>
        <taxon>Cytophagales</taxon>
        <taxon>Chryseotaleaceae</taxon>
        <taxon>Dawidia</taxon>
    </lineage>
</organism>
<evidence type="ECO:0000256" key="1">
    <source>
        <dbReference type="SAM" id="SignalP"/>
    </source>
</evidence>
<dbReference type="InterPro" id="IPR012338">
    <property type="entry name" value="Beta-lactam/transpept-like"/>
</dbReference>
<dbReference type="Gene3D" id="3.40.710.10">
    <property type="entry name" value="DD-peptidase/beta-lactamase superfamily"/>
    <property type="match status" value="1"/>
</dbReference>
<dbReference type="Pfam" id="PF00144">
    <property type="entry name" value="Beta-lactamase"/>
    <property type="match status" value="1"/>
</dbReference>
<keyword evidence="4" id="KW-1185">Reference proteome</keyword>
<dbReference type="InterPro" id="IPR050491">
    <property type="entry name" value="AmpC-like"/>
</dbReference>
<proteinExistence type="predicted"/>
<dbReference type="PANTHER" id="PTHR46825:SF9">
    <property type="entry name" value="BETA-LACTAMASE-RELATED DOMAIN-CONTAINING PROTEIN"/>
    <property type="match status" value="1"/>
</dbReference>
<keyword evidence="1" id="KW-0732">Signal</keyword>
<protein>
    <submittedName>
        <fullName evidence="3">Beta-lactamase family protein</fullName>
    </submittedName>
</protein>
<dbReference type="Proteomes" id="UP001319080">
    <property type="component" value="Unassembled WGS sequence"/>
</dbReference>
<dbReference type="PANTHER" id="PTHR46825">
    <property type="entry name" value="D-ALANYL-D-ALANINE-CARBOXYPEPTIDASE/ENDOPEPTIDASE AMPH"/>
    <property type="match status" value="1"/>
</dbReference>
<feature type="signal peptide" evidence="1">
    <location>
        <begin position="1"/>
        <end position="29"/>
    </location>
</feature>